<keyword evidence="2" id="KW-0812">Transmembrane</keyword>
<feature type="transmembrane region" description="Helical" evidence="2">
    <location>
        <begin position="6"/>
        <end position="32"/>
    </location>
</feature>
<gene>
    <name evidence="3" type="ORF">ENT43_03425</name>
</gene>
<keyword evidence="2" id="KW-0472">Membrane</keyword>
<accession>A0A7C4R6I0</accession>
<evidence type="ECO:0000256" key="2">
    <source>
        <dbReference type="SAM" id="Phobius"/>
    </source>
</evidence>
<comment type="caution">
    <text evidence="3">The sequence shown here is derived from an EMBL/GenBank/DDBJ whole genome shotgun (WGS) entry which is preliminary data.</text>
</comment>
<organism evidence="3">
    <name type="scientific">candidate division CPR3 bacterium</name>
    <dbReference type="NCBI Taxonomy" id="2268181"/>
    <lineage>
        <taxon>Bacteria</taxon>
        <taxon>Bacteria division CPR3</taxon>
    </lineage>
</organism>
<name>A0A7C4R6I0_UNCC3</name>
<dbReference type="AlphaFoldDB" id="A0A7C4R6I0"/>
<dbReference type="EMBL" id="DSYQ01000016">
    <property type="protein sequence ID" value="HGT71283.1"/>
    <property type="molecule type" value="Genomic_DNA"/>
</dbReference>
<protein>
    <submittedName>
        <fullName evidence="3">Uncharacterized protein</fullName>
    </submittedName>
</protein>
<feature type="region of interest" description="Disordered" evidence="1">
    <location>
        <begin position="97"/>
        <end position="118"/>
    </location>
</feature>
<sequence length="118" mass="14100">MSLSIFLTIYFLFLLVYGGLMAFAVYKVFLFAKNKDLKGYSRRISLIFTIVILSIVFITFLVIPRYQWNDNLGYYCKKVFTESCFCESNKKIRKECEDNRKKQQEETKKEDIKKPNKF</sequence>
<feature type="transmembrane region" description="Helical" evidence="2">
    <location>
        <begin position="44"/>
        <end position="63"/>
    </location>
</feature>
<proteinExistence type="predicted"/>
<evidence type="ECO:0000256" key="1">
    <source>
        <dbReference type="SAM" id="MobiDB-lite"/>
    </source>
</evidence>
<keyword evidence="2" id="KW-1133">Transmembrane helix</keyword>
<evidence type="ECO:0000313" key="3">
    <source>
        <dbReference type="EMBL" id="HGT71283.1"/>
    </source>
</evidence>
<reference evidence="3" key="1">
    <citation type="journal article" date="2020" name="mSystems">
        <title>Genome- and Community-Level Interaction Insights into Carbon Utilization and Element Cycling Functions of Hydrothermarchaeota in Hydrothermal Sediment.</title>
        <authorList>
            <person name="Zhou Z."/>
            <person name="Liu Y."/>
            <person name="Xu W."/>
            <person name="Pan J."/>
            <person name="Luo Z.H."/>
            <person name="Li M."/>
        </authorList>
    </citation>
    <scope>NUCLEOTIDE SEQUENCE [LARGE SCALE GENOMIC DNA]</scope>
    <source>
        <strain evidence="3">SpSt-579</strain>
    </source>
</reference>